<organism evidence="2 3">
    <name type="scientific">Arabidopsis thaliana</name>
    <name type="common">Mouse-ear cress</name>
    <dbReference type="NCBI Taxonomy" id="3702"/>
    <lineage>
        <taxon>Eukaryota</taxon>
        <taxon>Viridiplantae</taxon>
        <taxon>Streptophyta</taxon>
        <taxon>Embryophyta</taxon>
        <taxon>Tracheophyta</taxon>
        <taxon>Spermatophyta</taxon>
        <taxon>Magnoliopsida</taxon>
        <taxon>eudicotyledons</taxon>
        <taxon>Gunneridae</taxon>
        <taxon>Pentapetalae</taxon>
        <taxon>rosids</taxon>
        <taxon>malvids</taxon>
        <taxon>Brassicales</taxon>
        <taxon>Brassicaceae</taxon>
        <taxon>Camelineae</taxon>
        <taxon>Arabidopsis</taxon>
    </lineage>
</organism>
<dbReference type="AlphaFoldDB" id="A0A178WEP6"/>
<feature type="compositionally biased region" description="Acidic residues" evidence="1">
    <location>
        <begin position="50"/>
        <end position="65"/>
    </location>
</feature>
<sequence>MVSDKHVESNHRKHRRSFSPSDEVFKSPKRHKSRHHHRRHGHRHHRDEEVQYNDDENVNGGDLDMEEGEILGKEGIGETLKKKLESVDEFGDIKSGQFRENNLVCSIRPFTSFYCFRFASLSSSRMVESKGF</sequence>
<dbReference type="Proteomes" id="UP000078284">
    <property type="component" value="Chromosome 1"/>
</dbReference>
<proteinExistence type="predicted"/>
<accession>A0A178WEP6</accession>
<dbReference type="EMBL" id="LUHQ01000001">
    <property type="protein sequence ID" value="OAP16889.1"/>
    <property type="molecule type" value="Genomic_DNA"/>
</dbReference>
<feature type="compositionally biased region" description="Basic and acidic residues" evidence="1">
    <location>
        <begin position="1"/>
        <end position="10"/>
    </location>
</feature>
<evidence type="ECO:0000256" key="1">
    <source>
        <dbReference type="SAM" id="MobiDB-lite"/>
    </source>
</evidence>
<name>A0A178WEP6_ARATH</name>
<comment type="caution">
    <text evidence="2">The sequence shown here is derived from an EMBL/GenBank/DDBJ whole genome shotgun (WGS) entry which is preliminary data.</text>
</comment>
<feature type="compositionally biased region" description="Basic residues" evidence="1">
    <location>
        <begin position="27"/>
        <end position="45"/>
    </location>
</feature>
<evidence type="ECO:0000313" key="2">
    <source>
        <dbReference type="EMBL" id="OAP16889.1"/>
    </source>
</evidence>
<gene>
    <name evidence="2" type="ordered locus">AXX17_At1g13820</name>
</gene>
<dbReference type="ExpressionAtlas" id="A0A178WEP6">
    <property type="expression patterns" value="baseline and differential"/>
</dbReference>
<reference evidence="3" key="1">
    <citation type="journal article" date="2016" name="Proc. Natl. Acad. Sci. U.S.A.">
        <title>Chromosome-level assembly of Arabidopsis thaliana Ler reveals the extent of translocation and inversion polymorphisms.</title>
        <authorList>
            <person name="Zapata L."/>
            <person name="Ding J."/>
            <person name="Willing E.M."/>
            <person name="Hartwig B."/>
            <person name="Bezdan D."/>
            <person name="Jiao W.B."/>
            <person name="Patel V."/>
            <person name="Velikkakam James G."/>
            <person name="Koornneef M."/>
            <person name="Ossowski S."/>
            <person name="Schneeberger K."/>
        </authorList>
    </citation>
    <scope>NUCLEOTIDE SEQUENCE [LARGE SCALE GENOMIC DNA]</scope>
    <source>
        <strain evidence="3">cv. Landsberg erecta</strain>
    </source>
</reference>
<feature type="region of interest" description="Disordered" evidence="1">
    <location>
        <begin position="1"/>
        <end position="65"/>
    </location>
</feature>
<protein>
    <submittedName>
        <fullName evidence="2">Uncharacterized protein</fullName>
    </submittedName>
</protein>
<evidence type="ECO:0000313" key="3">
    <source>
        <dbReference type="Proteomes" id="UP000078284"/>
    </source>
</evidence>